<organism evidence="9 10">
    <name type="scientific">Phytopseudomonas seleniipraecipitans</name>
    <dbReference type="NCBI Taxonomy" id="640205"/>
    <lineage>
        <taxon>Bacteria</taxon>
        <taxon>Pseudomonadati</taxon>
        <taxon>Pseudomonadota</taxon>
        <taxon>Gammaproteobacteria</taxon>
        <taxon>Pseudomonadales</taxon>
        <taxon>Pseudomonadaceae</taxon>
        <taxon>Phytopseudomonas</taxon>
    </lineage>
</organism>
<keyword evidence="3" id="KW-0813">Transport</keyword>
<keyword evidence="4 8" id="KW-1003">Cell membrane</keyword>
<evidence type="ECO:0000256" key="3">
    <source>
        <dbReference type="ARBA" id="ARBA00022448"/>
    </source>
</evidence>
<dbReference type="EMBL" id="FNBM01000005">
    <property type="protein sequence ID" value="SDF82796.1"/>
    <property type="molecule type" value="Genomic_DNA"/>
</dbReference>
<dbReference type="Proteomes" id="UP000243378">
    <property type="component" value="Unassembled WGS sequence"/>
</dbReference>
<comment type="subcellular location">
    <subcellularLocation>
        <location evidence="1 8">Cell membrane</location>
        <topology evidence="1 8">Multi-pass membrane protein</topology>
    </subcellularLocation>
</comment>
<dbReference type="Pfam" id="PF01925">
    <property type="entry name" value="TauE"/>
    <property type="match status" value="1"/>
</dbReference>
<evidence type="ECO:0000256" key="5">
    <source>
        <dbReference type="ARBA" id="ARBA00022692"/>
    </source>
</evidence>
<dbReference type="GO" id="GO:0005886">
    <property type="term" value="C:plasma membrane"/>
    <property type="evidence" value="ECO:0007669"/>
    <property type="project" value="UniProtKB-SubCell"/>
</dbReference>
<sequence>MLTFDGLVSYLPLILLTFLLAGMVKGVVGLGLPTIAVGMLGLVMTPMQAAALLIIPSMVTNIWQLCDGRSPLPMMRRLWPLLLGIMLGTLAISFYLQGEQLPNATRWLGLALIVYALLGLASVRFTVQPTRESWLGPIIGAITGAITAVTGVFVIPAVPYLQAIGLEKDDLVQALGISFSVSTIALALSLGHSGELLQPAVLGMSALALLPALLGMAGGQWLRRRISPERFKRWFFIGLLLLGADLALRGGF</sequence>
<evidence type="ECO:0000313" key="9">
    <source>
        <dbReference type="EMBL" id="SDF82796.1"/>
    </source>
</evidence>
<reference evidence="9 10" key="1">
    <citation type="submission" date="2016-10" db="EMBL/GenBank/DDBJ databases">
        <authorList>
            <person name="de Groot N.N."/>
        </authorList>
    </citation>
    <scope>NUCLEOTIDE SEQUENCE [LARGE SCALE GENOMIC DNA]</scope>
    <source>
        <strain evidence="9 10">LMG 25475</strain>
    </source>
</reference>
<keyword evidence="6" id="KW-1133">Transmembrane helix</keyword>
<evidence type="ECO:0000256" key="1">
    <source>
        <dbReference type="ARBA" id="ARBA00004651"/>
    </source>
</evidence>
<proteinExistence type="inferred from homology"/>
<evidence type="ECO:0000313" key="10">
    <source>
        <dbReference type="Proteomes" id="UP000243378"/>
    </source>
</evidence>
<dbReference type="OrthoDB" id="9800873at2"/>
<evidence type="ECO:0000256" key="4">
    <source>
        <dbReference type="ARBA" id="ARBA00022475"/>
    </source>
</evidence>
<evidence type="ECO:0000256" key="8">
    <source>
        <dbReference type="RuleBase" id="RU363041"/>
    </source>
</evidence>
<comment type="similarity">
    <text evidence="2 8">Belongs to the 4-toluene sulfonate uptake permease (TSUP) (TC 2.A.102) family.</text>
</comment>
<dbReference type="PANTHER" id="PTHR30269:SF32">
    <property type="entry name" value="MEMBRANE TRANSPORTER PROTEIN-RELATED"/>
    <property type="match status" value="1"/>
</dbReference>
<evidence type="ECO:0000256" key="2">
    <source>
        <dbReference type="ARBA" id="ARBA00009142"/>
    </source>
</evidence>
<keyword evidence="7" id="KW-0472">Membrane</keyword>
<evidence type="ECO:0000256" key="6">
    <source>
        <dbReference type="ARBA" id="ARBA00022989"/>
    </source>
</evidence>
<dbReference type="InterPro" id="IPR052017">
    <property type="entry name" value="TSUP"/>
</dbReference>
<accession>A0A1G7P913</accession>
<dbReference type="RefSeq" id="WP_092368324.1">
    <property type="nucleotide sequence ID" value="NZ_FNBM01000005.1"/>
</dbReference>
<dbReference type="STRING" id="640205.SAMN05216381_2462"/>
<dbReference type="InterPro" id="IPR002781">
    <property type="entry name" value="TM_pro_TauE-like"/>
</dbReference>
<keyword evidence="5" id="KW-0812">Transmembrane</keyword>
<protein>
    <recommendedName>
        <fullName evidence="8">Probable membrane transporter protein</fullName>
    </recommendedName>
</protein>
<evidence type="ECO:0000256" key="7">
    <source>
        <dbReference type="ARBA" id="ARBA00023136"/>
    </source>
</evidence>
<dbReference type="AlphaFoldDB" id="A0A1G7P913"/>
<gene>
    <name evidence="9" type="ORF">SAMN05216381_2462</name>
</gene>
<dbReference type="PANTHER" id="PTHR30269">
    <property type="entry name" value="TRANSMEMBRANE PROTEIN YFCA"/>
    <property type="match status" value="1"/>
</dbReference>
<name>A0A1G7P913_9GAMM</name>